<dbReference type="Gene3D" id="3.30.40.10">
    <property type="entry name" value="Zinc/RING finger domain, C3HC4 (zinc finger)"/>
    <property type="match status" value="1"/>
</dbReference>
<dbReference type="AlphaFoldDB" id="A0A151GXC3"/>
<protein>
    <recommendedName>
        <fullName evidence="6">RING-type domain-containing protein</fullName>
    </recommendedName>
</protein>
<dbReference type="InterPro" id="IPR001841">
    <property type="entry name" value="Znf_RING"/>
</dbReference>
<evidence type="ECO:0000256" key="5">
    <source>
        <dbReference type="SAM" id="MobiDB-lite"/>
    </source>
</evidence>
<dbReference type="GO" id="GO:0140082">
    <property type="term" value="F:SUMO-ubiquitin ligase activity"/>
    <property type="evidence" value="ECO:0007669"/>
    <property type="project" value="TreeGrafter"/>
</dbReference>
<feature type="domain" description="RING-type" evidence="6">
    <location>
        <begin position="328"/>
        <end position="369"/>
    </location>
</feature>
<evidence type="ECO:0000256" key="1">
    <source>
        <dbReference type="ARBA" id="ARBA00022723"/>
    </source>
</evidence>
<evidence type="ECO:0000313" key="7">
    <source>
        <dbReference type="EMBL" id="KYK61754.1"/>
    </source>
</evidence>
<dbReference type="GO" id="GO:0033768">
    <property type="term" value="C:SUMO-targeted ubiquitin ligase complex"/>
    <property type="evidence" value="ECO:0007669"/>
    <property type="project" value="TreeGrafter"/>
</dbReference>
<dbReference type="EMBL" id="LAYC01000001">
    <property type="protein sequence ID" value="KYK61754.1"/>
    <property type="molecule type" value="Genomic_DNA"/>
</dbReference>
<gene>
    <name evidence="7" type="ORF">DCS_02898</name>
</gene>
<dbReference type="GeneID" id="63715541"/>
<evidence type="ECO:0000259" key="6">
    <source>
        <dbReference type="PROSITE" id="PS50089"/>
    </source>
</evidence>
<feature type="compositionally biased region" description="Low complexity" evidence="5">
    <location>
        <begin position="52"/>
        <end position="70"/>
    </location>
</feature>
<feature type="region of interest" description="Disordered" evidence="5">
    <location>
        <begin position="1"/>
        <end position="101"/>
    </location>
</feature>
<feature type="compositionally biased region" description="Low complexity" evidence="5">
    <location>
        <begin position="197"/>
        <end position="209"/>
    </location>
</feature>
<keyword evidence="2 4" id="KW-0863">Zinc-finger</keyword>
<dbReference type="STRING" id="98403.A0A151GXC3"/>
<dbReference type="GO" id="GO:0008270">
    <property type="term" value="F:zinc ion binding"/>
    <property type="evidence" value="ECO:0007669"/>
    <property type="project" value="UniProtKB-KW"/>
</dbReference>
<comment type="caution">
    <text evidence="7">The sequence shown here is derived from an EMBL/GenBank/DDBJ whole genome shotgun (WGS) entry which is preliminary data.</text>
</comment>
<evidence type="ECO:0000256" key="4">
    <source>
        <dbReference type="PROSITE-ProRule" id="PRU00175"/>
    </source>
</evidence>
<dbReference type="Pfam" id="PF13920">
    <property type="entry name" value="zf-C3HC4_3"/>
    <property type="match status" value="1"/>
</dbReference>
<evidence type="ECO:0000256" key="3">
    <source>
        <dbReference type="ARBA" id="ARBA00022833"/>
    </source>
</evidence>
<evidence type="ECO:0000313" key="8">
    <source>
        <dbReference type="Proteomes" id="UP000076580"/>
    </source>
</evidence>
<organism evidence="7 8">
    <name type="scientific">Drechmeria coniospora</name>
    <name type="common">Nematophagous fungus</name>
    <name type="synonym">Meria coniospora</name>
    <dbReference type="NCBI Taxonomy" id="98403"/>
    <lineage>
        <taxon>Eukaryota</taxon>
        <taxon>Fungi</taxon>
        <taxon>Dikarya</taxon>
        <taxon>Ascomycota</taxon>
        <taxon>Pezizomycotina</taxon>
        <taxon>Sordariomycetes</taxon>
        <taxon>Hypocreomycetidae</taxon>
        <taxon>Hypocreales</taxon>
        <taxon>Ophiocordycipitaceae</taxon>
        <taxon>Drechmeria</taxon>
    </lineage>
</organism>
<feature type="region of interest" description="Disordered" evidence="5">
    <location>
        <begin position="139"/>
        <end position="266"/>
    </location>
</feature>
<dbReference type="PROSITE" id="PS50089">
    <property type="entry name" value="ZF_RING_2"/>
    <property type="match status" value="1"/>
</dbReference>
<dbReference type="InterPro" id="IPR049627">
    <property type="entry name" value="SLX8"/>
</dbReference>
<name>A0A151GXC3_DRECN</name>
<dbReference type="Proteomes" id="UP000076580">
    <property type="component" value="Chromosome 01"/>
</dbReference>
<reference evidence="7 8" key="1">
    <citation type="journal article" date="2016" name="Sci. Rep.">
        <title>Insights into Adaptations to a Near-Obligate Nematode Endoparasitic Lifestyle from the Finished Genome of Drechmeria coniospora.</title>
        <authorList>
            <person name="Zhang L."/>
            <person name="Zhou Z."/>
            <person name="Guo Q."/>
            <person name="Fokkens L."/>
            <person name="Miskei M."/>
            <person name="Pocsi I."/>
            <person name="Zhang W."/>
            <person name="Chen M."/>
            <person name="Wang L."/>
            <person name="Sun Y."/>
            <person name="Donzelli B.G."/>
            <person name="Gibson D.M."/>
            <person name="Nelson D.R."/>
            <person name="Luo J.G."/>
            <person name="Rep M."/>
            <person name="Liu H."/>
            <person name="Yang S."/>
            <person name="Wang J."/>
            <person name="Krasnoff S.B."/>
            <person name="Xu Y."/>
            <person name="Molnar I."/>
            <person name="Lin M."/>
        </authorList>
    </citation>
    <scope>NUCLEOTIDE SEQUENCE [LARGE SCALE GENOMIC DNA]</scope>
    <source>
        <strain evidence="7 8">ARSEF 6962</strain>
    </source>
</reference>
<dbReference type="SUPFAM" id="SSF57850">
    <property type="entry name" value="RING/U-box"/>
    <property type="match status" value="1"/>
</dbReference>
<dbReference type="PANTHER" id="PTHR47094">
    <property type="entry name" value="ELFLESS, ISOFORM B"/>
    <property type="match status" value="1"/>
</dbReference>
<keyword evidence="1" id="KW-0479">Metal-binding</keyword>
<sequence>MKMPSLVAADESRTHQTSDALPGAEGTSSEQRISWPSPVPLPPTLQERSRRSPSVRLSPSTLPSSASSSAVGTADQVEAFSIATPPGTRNRFPPDDPGNDVDFTVEWGGDNPTDGLSVLPSGRVEGCTLDEHHLSALAESDFSSPSSYPSFLNPLASADPCPDQVPGQVRQPVVTNLRSSTPPPHSPSSAHDRANVSLSRSTTLCSTTSAREPQNALDPTKVDDEPRISPTQHSPFPEMPSSQTPGAHPCKKRRGPETSKAKVSKESTAIALPDLLSDDDLFGENEHAKSKADVGELATIDLTSTNEVPEELTKPATDNRVKLSAFQCVICMDDVTTLTVTHCGHLFCQQCLHSSLHVDTTRGKCPMCRAKIDMKARPTYNRSTKGFWPLELKLMTAAKKGKRKADQIT</sequence>
<dbReference type="GO" id="GO:0061630">
    <property type="term" value="F:ubiquitin protein ligase activity"/>
    <property type="evidence" value="ECO:0007669"/>
    <property type="project" value="InterPro"/>
</dbReference>
<keyword evidence="8" id="KW-1185">Reference proteome</keyword>
<dbReference type="GO" id="GO:0032183">
    <property type="term" value="F:SUMO binding"/>
    <property type="evidence" value="ECO:0007669"/>
    <property type="project" value="TreeGrafter"/>
</dbReference>
<feature type="compositionally biased region" description="Polar residues" evidence="5">
    <location>
        <begin position="229"/>
        <end position="245"/>
    </location>
</feature>
<dbReference type="GO" id="GO:0006511">
    <property type="term" value="P:ubiquitin-dependent protein catabolic process"/>
    <property type="evidence" value="ECO:0007669"/>
    <property type="project" value="TreeGrafter"/>
</dbReference>
<dbReference type="InParanoid" id="A0A151GXC3"/>
<proteinExistence type="predicted"/>
<dbReference type="SMART" id="SM00184">
    <property type="entry name" value="RING"/>
    <property type="match status" value="1"/>
</dbReference>
<dbReference type="InterPro" id="IPR013083">
    <property type="entry name" value="Znf_RING/FYVE/PHD"/>
</dbReference>
<keyword evidence="3" id="KW-0862">Zinc</keyword>
<dbReference type="PANTHER" id="PTHR47094:SF1">
    <property type="entry name" value="RING-TYPE E3 UBIQUITIN TRANSFERASE"/>
    <property type="match status" value="1"/>
</dbReference>
<evidence type="ECO:0000256" key="2">
    <source>
        <dbReference type="ARBA" id="ARBA00022771"/>
    </source>
</evidence>
<dbReference type="PROSITE" id="PS00518">
    <property type="entry name" value="ZF_RING_1"/>
    <property type="match status" value="1"/>
</dbReference>
<accession>A0A151GXC3</accession>
<dbReference type="InterPro" id="IPR017907">
    <property type="entry name" value="Znf_RING_CS"/>
</dbReference>
<feature type="compositionally biased region" description="Low complexity" evidence="5">
    <location>
        <begin position="140"/>
        <end position="151"/>
    </location>
</feature>
<feature type="compositionally biased region" description="Basic and acidic residues" evidence="5">
    <location>
        <begin position="255"/>
        <end position="265"/>
    </location>
</feature>
<dbReference type="RefSeq" id="XP_040661106.1">
    <property type="nucleotide sequence ID" value="XM_040800223.1"/>
</dbReference>